<dbReference type="GO" id="GO:0008076">
    <property type="term" value="C:voltage-gated potassium channel complex"/>
    <property type="evidence" value="ECO:0007669"/>
    <property type="project" value="InterPro"/>
</dbReference>
<comment type="subcellular location">
    <subcellularLocation>
        <location evidence="1">Membrane</location>
        <topology evidence="1">Multi-pass membrane protein</topology>
    </subcellularLocation>
</comment>
<evidence type="ECO:0000256" key="8">
    <source>
        <dbReference type="SAM" id="Phobius"/>
    </source>
</evidence>
<reference evidence="10" key="2">
    <citation type="journal article" date="2021" name="PeerJ">
        <title>Extensive microbial diversity within the chicken gut microbiome revealed by metagenomics and culture.</title>
        <authorList>
            <person name="Gilroy R."/>
            <person name="Ravi A."/>
            <person name="Getino M."/>
            <person name="Pursley I."/>
            <person name="Horton D.L."/>
            <person name="Alikhan N.F."/>
            <person name="Baker D."/>
            <person name="Gharbi K."/>
            <person name="Hall N."/>
            <person name="Watson M."/>
            <person name="Adriaenssens E.M."/>
            <person name="Foster-Nyarko E."/>
            <person name="Jarju S."/>
            <person name="Secka A."/>
            <person name="Antonio M."/>
            <person name="Oren A."/>
            <person name="Chaudhuri R.R."/>
            <person name="La Ragione R."/>
            <person name="Hildebrand F."/>
            <person name="Pallen M.J."/>
        </authorList>
    </citation>
    <scope>NUCLEOTIDE SEQUENCE</scope>
    <source>
        <strain evidence="10">ChiHcec3-6078</strain>
    </source>
</reference>
<dbReference type="EMBL" id="DVMP01000102">
    <property type="protein sequence ID" value="HIU25966.1"/>
    <property type="molecule type" value="Genomic_DNA"/>
</dbReference>
<sequence length="140" mass="15834">MKKTRLFWSIVKRCNGEKAAIGFVVSVFLAALAVMIAEPGINTYGEALWYTFVASTTIGFGDVVVTTALGKVITVYLTLYEMLMVAMLSGVIVSHYLEVIHRREKYTVTVFMDKLEHLSELDPEEIHEIEERVRKLKATM</sequence>
<dbReference type="Gene3D" id="1.10.287.70">
    <property type="match status" value="1"/>
</dbReference>
<feature type="transmembrane region" description="Helical" evidence="8">
    <location>
        <begin position="20"/>
        <end position="41"/>
    </location>
</feature>
<evidence type="ECO:0000313" key="10">
    <source>
        <dbReference type="EMBL" id="HIU25966.1"/>
    </source>
</evidence>
<accession>A0A9D1I076</accession>
<keyword evidence="7 10" id="KW-0407">Ion channel</keyword>
<dbReference type="AlphaFoldDB" id="A0A9D1I076"/>
<dbReference type="InterPro" id="IPR028325">
    <property type="entry name" value="VG_K_chnl"/>
</dbReference>
<keyword evidence="3 8" id="KW-0812">Transmembrane</keyword>
<dbReference type="GO" id="GO:0005249">
    <property type="term" value="F:voltage-gated potassium channel activity"/>
    <property type="evidence" value="ECO:0007669"/>
    <property type="project" value="InterPro"/>
</dbReference>
<keyword evidence="4 8" id="KW-1133">Transmembrane helix</keyword>
<keyword evidence="6 8" id="KW-0472">Membrane</keyword>
<dbReference type="PANTHER" id="PTHR11537:SF254">
    <property type="entry name" value="POTASSIUM VOLTAGE-GATED CHANNEL PROTEIN SHAB"/>
    <property type="match status" value="1"/>
</dbReference>
<dbReference type="InterPro" id="IPR013099">
    <property type="entry name" value="K_chnl_dom"/>
</dbReference>
<evidence type="ECO:0000259" key="9">
    <source>
        <dbReference type="Pfam" id="PF07885"/>
    </source>
</evidence>
<keyword evidence="5" id="KW-0406">Ion transport</keyword>
<evidence type="ECO:0000256" key="7">
    <source>
        <dbReference type="ARBA" id="ARBA00023303"/>
    </source>
</evidence>
<dbReference type="Pfam" id="PF07885">
    <property type="entry name" value="Ion_trans_2"/>
    <property type="match status" value="1"/>
</dbReference>
<name>A0A9D1I076_9FIRM</name>
<proteinExistence type="predicted"/>
<evidence type="ECO:0000256" key="4">
    <source>
        <dbReference type="ARBA" id="ARBA00022989"/>
    </source>
</evidence>
<protein>
    <submittedName>
        <fullName evidence="10">Two pore domain potassium channel family protein</fullName>
    </submittedName>
</protein>
<dbReference type="PRINTS" id="PR00169">
    <property type="entry name" value="KCHANNEL"/>
</dbReference>
<feature type="domain" description="Potassium channel" evidence="9">
    <location>
        <begin position="27"/>
        <end position="94"/>
    </location>
</feature>
<evidence type="ECO:0000256" key="5">
    <source>
        <dbReference type="ARBA" id="ARBA00023065"/>
    </source>
</evidence>
<organism evidence="10 11">
    <name type="scientific">Candidatus Allocopromorpha excrementigallinarum</name>
    <dbReference type="NCBI Taxonomy" id="2840742"/>
    <lineage>
        <taxon>Bacteria</taxon>
        <taxon>Bacillati</taxon>
        <taxon>Bacillota</taxon>
        <taxon>Clostridia</taxon>
        <taxon>Eubacteriales</taxon>
        <taxon>Eubacteriaceae</taxon>
        <taxon>Eubacteriaceae incertae sedis</taxon>
        <taxon>Candidatus Allocopromorpha</taxon>
    </lineage>
</organism>
<dbReference type="SUPFAM" id="SSF81324">
    <property type="entry name" value="Voltage-gated potassium channels"/>
    <property type="match status" value="1"/>
</dbReference>
<evidence type="ECO:0000256" key="6">
    <source>
        <dbReference type="ARBA" id="ARBA00023136"/>
    </source>
</evidence>
<dbReference type="Proteomes" id="UP000824090">
    <property type="component" value="Unassembled WGS sequence"/>
</dbReference>
<dbReference type="GO" id="GO:0001508">
    <property type="term" value="P:action potential"/>
    <property type="evidence" value="ECO:0007669"/>
    <property type="project" value="TreeGrafter"/>
</dbReference>
<reference evidence="10" key="1">
    <citation type="submission" date="2020-10" db="EMBL/GenBank/DDBJ databases">
        <authorList>
            <person name="Gilroy R."/>
        </authorList>
    </citation>
    <scope>NUCLEOTIDE SEQUENCE</scope>
    <source>
        <strain evidence="10">ChiHcec3-6078</strain>
    </source>
</reference>
<keyword evidence="2" id="KW-0813">Transport</keyword>
<evidence type="ECO:0000256" key="3">
    <source>
        <dbReference type="ARBA" id="ARBA00022692"/>
    </source>
</evidence>
<evidence type="ECO:0000313" key="11">
    <source>
        <dbReference type="Proteomes" id="UP000824090"/>
    </source>
</evidence>
<dbReference type="PANTHER" id="PTHR11537">
    <property type="entry name" value="VOLTAGE-GATED POTASSIUM CHANNEL"/>
    <property type="match status" value="1"/>
</dbReference>
<gene>
    <name evidence="10" type="ORF">IAC50_05675</name>
</gene>
<comment type="caution">
    <text evidence="10">The sequence shown here is derived from an EMBL/GenBank/DDBJ whole genome shotgun (WGS) entry which is preliminary data.</text>
</comment>
<evidence type="ECO:0000256" key="1">
    <source>
        <dbReference type="ARBA" id="ARBA00004141"/>
    </source>
</evidence>
<evidence type="ECO:0000256" key="2">
    <source>
        <dbReference type="ARBA" id="ARBA00022448"/>
    </source>
</evidence>